<proteinExistence type="inferred from homology"/>
<dbReference type="EC" id="3.5.1.2" evidence="3 6"/>
<dbReference type="EMBL" id="CP031598">
    <property type="protein sequence ID" value="QEW27650.1"/>
    <property type="molecule type" value="Genomic_DNA"/>
</dbReference>
<feature type="binding site" evidence="6">
    <location>
        <position position="202"/>
    </location>
    <ligand>
        <name>substrate</name>
    </ligand>
</feature>
<evidence type="ECO:0000313" key="9">
    <source>
        <dbReference type="Proteomes" id="UP000325785"/>
    </source>
</evidence>
<dbReference type="PANTHER" id="PTHR12544:SF29">
    <property type="entry name" value="GLUTAMINASE"/>
    <property type="match status" value="1"/>
</dbReference>
<dbReference type="AlphaFoldDB" id="A0A5P3AGD5"/>
<dbReference type="Pfam" id="PF04960">
    <property type="entry name" value="Glutaminase"/>
    <property type="match status" value="1"/>
</dbReference>
<protein>
    <recommendedName>
        <fullName evidence="3 6">Glutaminase</fullName>
        <ecNumber evidence="3 6">3.5.1.2</ecNumber>
    </recommendedName>
</protein>
<dbReference type="FunFam" id="3.40.710.10:FF:000005">
    <property type="entry name" value="Glutaminase"/>
    <property type="match status" value="1"/>
</dbReference>
<evidence type="ECO:0000256" key="3">
    <source>
        <dbReference type="ARBA" id="ARBA00012918"/>
    </source>
</evidence>
<feature type="binding site" evidence="6">
    <location>
        <position position="226"/>
    </location>
    <ligand>
        <name>substrate</name>
    </ligand>
</feature>
<dbReference type="GO" id="GO:0006537">
    <property type="term" value="P:glutamate biosynthetic process"/>
    <property type="evidence" value="ECO:0007669"/>
    <property type="project" value="TreeGrafter"/>
</dbReference>
<dbReference type="GO" id="GO:0006543">
    <property type="term" value="P:L-glutamine catabolic process"/>
    <property type="evidence" value="ECO:0007669"/>
    <property type="project" value="TreeGrafter"/>
</dbReference>
<dbReference type="InterPro" id="IPR012338">
    <property type="entry name" value="Beta-lactam/transpept-like"/>
</dbReference>
<keyword evidence="4 6" id="KW-0378">Hydrolase</keyword>
<accession>A0A5P3AGD5</accession>
<evidence type="ECO:0000256" key="2">
    <source>
        <dbReference type="ARBA" id="ARBA00011881"/>
    </source>
</evidence>
<evidence type="ECO:0000256" key="5">
    <source>
        <dbReference type="ARBA" id="ARBA00049534"/>
    </source>
</evidence>
<dbReference type="GO" id="GO:0004359">
    <property type="term" value="F:glutaminase activity"/>
    <property type="evidence" value="ECO:0007669"/>
    <property type="project" value="UniProtKB-UniRule"/>
</dbReference>
<reference evidence="8 9" key="1">
    <citation type="submission" date="2018-08" db="EMBL/GenBank/DDBJ databases">
        <title>Genetic Globetrotter - A new plasmid hitch-hiking vast phylogenetic and geographic distances.</title>
        <authorList>
            <person name="Vollmers J."/>
            <person name="Petersen J."/>
        </authorList>
    </citation>
    <scope>NUCLEOTIDE SEQUENCE [LARGE SCALE GENOMIC DNA]</scope>
    <source>
        <strain evidence="8 9">DSM 26383</strain>
    </source>
</reference>
<feature type="binding site" evidence="6">
    <location>
        <position position="291"/>
    </location>
    <ligand>
        <name>substrate</name>
    </ligand>
</feature>
<dbReference type="Gene3D" id="3.40.710.10">
    <property type="entry name" value="DD-peptidase/beta-lactamase superfamily"/>
    <property type="match status" value="1"/>
</dbReference>
<comment type="catalytic activity">
    <reaction evidence="5 6">
        <text>L-glutamine + H2O = L-glutamate + NH4(+)</text>
        <dbReference type="Rhea" id="RHEA:15889"/>
        <dbReference type="ChEBI" id="CHEBI:15377"/>
        <dbReference type="ChEBI" id="CHEBI:28938"/>
        <dbReference type="ChEBI" id="CHEBI:29985"/>
        <dbReference type="ChEBI" id="CHEBI:58359"/>
        <dbReference type="EC" id="3.5.1.2"/>
    </reaction>
</comment>
<feature type="binding site" evidence="6">
    <location>
        <position position="149"/>
    </location>
    <ligand>
        <name>substrate</name>
    </ligand>
</feature>
<evidence type="ECO:0000256" key="7">
    <source>
        <dbReference type="SAM" id="MobiDB-lite"/>
    </source>
</evidence>
<feature type="binding site" evidence="6">
    <location>
        <position position="195"/>
    </location>
    <ligand>
        <name>substrate</name>
    </ligand>
</feature>
<dbReference type="SUPFAM" id="SSF56601">
    <property type="entry name" value="beta-lactamase/transpeptidase-like"/>
    <property type="match status" value="1"/>
</dbReference>
<dbReference type="InterPro" id="IPR015868">
    <property type="entry name" value="Glutaminase"/>
</dbReference>
<feature type="region of interest" description="Disordered" evidence="7">
    <location>
        <begin position="1"/>
        <end position="36"/>
    </location>
</feature>
<dbReference type="NCBIfam" id="TIGR03814">
    <property type="entry name" value="Gln_ase"/>
    <property type="match status" value="1"/>
</dbReference>
<keyword evidence="6" id="KW-0007">Acetylation</keyword>
<evidence type="ECO:0000313" key="8">
    <source>
        <dbReference type="EMBL" id="QEW27650.1"/>
    </source>
</evidence>
<comment type="subunit">
    <text evidence="2 6">Homotetramer.</text>
</comment>
<evidence type="ECO:0000256" key="4">
    <source>
        <dbReference type="ARBA" id="ARBA00022801"/>
    </source>
</evidence>
<dbReference type="Proteomes" id="UP000325785">
    <property type="component" value="Chromosome"/>
</dbReference>
<dbReference type="NCBIfam" id="NF002133">
    <property type="entry name" value="PRK00971.1-2"/>
    <property type="match status" value="1"/>
</dbReference>
<dbReference type="KEGG" id="rid:RIdsm_03466"/>
<sequence>MKAKHLDQANFPESPFKPGETDTHGSGRPPAHSPDLPSLQVVLDEITSNMASEVDRGQPADFIPELSQIDPGQFGIAVALPSGEVVESGDARIPFSIQSISKVITLAIGLGRLGDGLWARVGREPSGLAFNSILQLEQEGACPRNPFVNAGAIVVTDAVLARNEPREFLAEILQFLRTTSGHNDIFINEDVAKSEANNAHRNWALAHMLKSRSNLFNEPARVLGAYFHQCAIEMTCAQLASAGRFLINANGTGLISQDNVRHINALMMTCGHYDGSGEFAYRVGLPGKSGVGGGILALAPGRAAIAIWSPGLNKQGNSALGTMAAEQLARRMGWSVFL</sequence>
<evidence type="ECO:0000256" key="6">
    <source>
        <dbReference type="HAMAP-Rule" id="MF_00313"/>
    </source>
</evidence>
<dbReference type="HAMAP" id="MF_00313">
    <property type="entry name" value="Glutaminase"/>
    <property type="match status" value="1"/>
</dbReference>
<evidence type="ECO:0000256" key="1">
    <source>
        <dbReference type="ARBA" id="ARBA00011076"/>
    </source>
</evidence>
<name>A0A5P3AGD5_9RHOB</name>
<feature type="binding site" evidence="6">
    <location>
        <position position="99"/>
    </location>
    <ligand>
        <name>substrate</name>
    </ligand>
</feature>
<comment type="similarity">
    <text evidence="1 6">Belongs to the glutaminase family.</text>
</comment>
<organism evidence="8 9">
    <name type="scientific">Roseovarius indicus</name>
    <dbReference type="NCBI Taxonomy" id="540747"/>
    <lineage>
        <taxon>Bacteria</taxon>
        <taxon>Pseudomonadati</taxon>
        <taxon>Pseudomonadota</taxon>
        <taxon>Alphaproteobacteria</taxon>
        <taxon>Rhodobacterales</taxon>
        <taxon>Roseobacteraceae</taxon>
        <taxon>Roseovarius</taxon>
    </lineage>
</organism>
<dbReference type="PANTHER" id="PTHR12544">
    <property type="entry name" value="GLUTAMINASE"/>
    <property type="match status" value="1"/>
</dbReference>
<feature type="binding site" evidence="6">
    <location>
        <position position="273"/>
    </location>
    <ligand>
        <name>substrate</name>
    </ligand>
</feature>
<gene>
    <name evidence="6 8" type="primary">glsA</name>
    <name evidence="8" type="ORF">RIdsm_03466</name>
</gene>